<evidence type="ECO:0000313" key="2">
    <source>
        <dbReference type="EMBL" id="MFB9553415.1"/>
    </source>
</evidence>
<accession>A0ABV5QIT4</accession>
<comment type="caution">
    <text evidence="2">The sequence shown here is derived from an EMBL/GenBank/DDBJ whole genome shotgun (WGS) entry which is preliminary data.</text>
</comment>
<reference evidence="2 3" key="1">
    <citation type="submission" date="2024-09" db="EMBL/GenBank/DDBJ databases">
        <authorList>
            <person name="Sun Q."/>
            <person name="Mori K."/>
        </authorList>
    </citation>
    <scope>NUCLEOTIDE SEQUENCE [LARGE SCALE GENOMIC DNA]</scope>
    <source>
        <strain evidence="2 3">JCM 4414</strain>
    </source>
</reference>
<dbReference type="Proteomes" id="UP001589716">
    <property type="component" value="Unassembled WGS sequence"/>
</dbReference>
<feature type="domain" description="SnoaL-like" evidence="1">
    <location>
        <begin position="8"/>
        <end position="134"/>
    </location>
</feature>
<proteinExistence type="predicted"/>
<dbReference type="RefSeq" id="WP_345486474.1">
    <property type="nucleotide sequence ID" value="NZ_BAAAWU010000001.1"/>
</dbReference>
<dbReference type="Pfam" id="PF13474">
    <property type="entry name" value="SnoaL_3"/>
    <property type="match status" value="1"/>
</dbReference>
<dbReference type="SUPFAM" id="SSF54427">
    <property type="entry name" value="NTF2-like"/>
    <property type="match status" value="1"/>
</dbReference>
<evidence type="ECO:0000313" key="3">
    <source>
        <dbReference type="Proteomes" id="UP001589716"/>
    </source>
</evidence>
<gene>
    <name evidence="2" type="ORF">ACFFTP_04285</name>
</gene>
<protein>
    <submittedName>
        <fullName evidence="2">YybH family protein</fullName>
    </submittedName>
</protein>
<dbReference type="Gene3D" id="3.10.450.50">
    <property type="match status" value="1"/>
</dbReference>
<dbReference type="InterPro" id="IPR032710">
    <property type="entry name" value="NTF2-like_dom_sf"/>
</dbReference>
<evidence type="ECO:0000259" key="1">
    <source>
        <dbReference type="Pfam" id="PF13474"/>
    </source>
</evidence>
<sequence length="155" mass="17349">MTTHESEIRALLASRAEAQQKKDIDRLMSFYAPDAVYYDVVPPLRFTGTDEIRRNFLRWFDGYVGPIGLETHDLTLAAGRDTAFAHMLHLDSGERKGGLQASIWVRESVCLRRTEDGTGAGSWAITHEHVSIPLDPTTMGVWLPSDKDQPAPAWP</sequence>
<name>A0ABV5QIT4_9ACTN</name>
<dbReference type="EMBL" id="JBHMCT010000005">
    <property type="protein sequence ID" value="MFB9553415.1"/>
    <property type="molecule type" value="Genomic_DNA"/>
</dbReference>
<dbReference type="InterPro" id="IPR037401">
    <property type="entry name" value="SnoaL-like"/>
</dbReference>
<keyword evidence="3" id="KW-1185">Reference proteome</keyword>
<organism evidence="2 3">
    <name type="scientific">Streptomyces roseoviridis</name>
    <dbReference type="NCBI Taxonomy" id="67361"/>
    <lineage>
        <taxon>Bacteria</taxon>
        <taxon>Bacillati</taxon>
        <taxon>Actinomycetota</taxon>
        <taxon>Actinomycetes</taxon>
        <taxon>Kitasatosporales</taxon>
        <taxon>Streptomycetaceae</taxon>
        <taxon>Streptomyces</taxon>
    </lineage>
</organism>